<dbReference type="PANTHER" id="PTHR42648">
    <property type="entry name" value="TRANSPOSASE, PUTATIVE-RELATED"/>
    <property type="match status" value="1"/>
</dbReference>
<dbReference type="GO" id="GO:0015074">
    <property type="term" value="P:DNA integration"/>
    <property type="evidence" value="ECO:0007669"/>
    <property type="project" value="InterPro"/>
</dbReference>
<evidence type="ECO:0000313" key="3">
    <source>
        <dbReference type="EnsemblPlants" id="cds.evm.model.05.426"/>
    </source>
</evidence>
<dbReference type="EMBL" id="UZAU01000422">
    <property type="status" value="NOT_ANNOTATED_CDS"/>
    <property type="molecule type" value="Genomic_DNA"/>
</dbReference>
<feature type="domain" description="Integrase catalytic" evidence="2">
    <location>
        <begin position="361"/>
        <end position="470"/>
    </location>
</feature>
<organism evidence="3 4">
    <name type="scientific">Cannabis sativa</name>
    <name type="common">Hemp</name>
    <name type="synonym">Marijuana</name>
    <dbReference type="NCBI Taxonomy" id="3483"/>
    <lineage>
        <taxon>Eukaryota</taxon>
        <taxon>Viridiplantae</taxon>
        <taxon>Streptophyta</taxon>
        <taxon>Embryophyta</taxon>
        <taxon>Tracheophyta</taxon>
        <taxon>Spermatophyta</taxon>
        <taxon>Magnoliopsida</taxon>
        <taxon>eudicotyledons</taxon>
        <taxon>Gunneridae</taxon>
        <taxon>Pentapetalae</taxon>
        <taxon>rosids</taxon>
        <taxon>fabids</taxon>
        <taxon>Rosales</taxon>
        <taxon>Cannabaceae</taxon>
        <taxon>Cannabis</taxon>
    </lineage>
</organism>
<reference evidence="3" key="1">
    <citation type="submission" date="2018-11" db="EMBL/GenBank/DDBJ databases">
        <authorList>
            <person name="Grassa J C."/>
        </authorList>
    </citation>
    <scope>NUCLEOTIDE SEQUENCE [LARGE SCALE GENOMIC DNA]</scope>
</reference>
<evidence type="ECO:0000313" key="4">
    <source>
        <dbReference type="Proteomes" id="UP000596661"/>
    </source>
</evidence>
<dbReference type="InterPro" id="IPR036397">
    <property type="entry name" value="RNaseH_sf"/>
</dbReference>
<dbReference type="Gene3D" id="3.30.420.10">
    <property type="entry name" value="Ribonuclease H-like superfamily/Ribonuclease H"/>
    <property type="match status" value="1"/>
</dbReference>
<dbReference type="InterPro" id="IPR039537">
    <property type="entry name" value="Retrotran_Ty1/copia-like"/>
</dbReference>
<dbReference type="EnsemblPlants" id="evm.model.05.426">
    <property type="protein sequence ID" value="cds.evm.model.05.426"/>
    <property type="gene ID" value="evm.TU.05.426"/>
</dbReference>
<protein>
    <recommendedName>
        <fullName evidence="2">Integrase catalytic domain-containing protein</fullName>
    </recommendedName>
</protein>
<dbReference type="AlphaFoldDB" id="A0A803PQD4"/>
<reference evidence="3" key="2">
    <citation type="submission" date="2021-03" db="UniProtKB">
        <authorList>
            <consortium name="EnsemblPlants"/>
        </authorList>
    </citation>
    <scope>IDENTIFICATION</scope>
</reference>
<dbReference type="Gramene" id="evm.model.05.426">
    <property type="protein sequence ID" value="cds.evm.model.05.426"/>
    <property type="gene ID" value="evm.TU.05.426"/>
</dbReference>
<sequence length="470" mass="52658">MAKRFNMVSEQFPPLSENMATTGMGNNGDPINSNTSRAQNQQNGTSVLNRSRNTSNDHNPDRAPPPQFLNDSDQASNNLNPDFLDWEVQDQLLSRPRSWSFEPSCRSFEKALCPSMTIFKVKQHVDLLASLGEVLCKGSHCHLQGSAKAERSILIKNRLSANLATIDLDQSPEVNIAYQSYPNRGTRFPNFNRTSSNYPTTRGGGRGYPTRVATTGNNYGFPNFTNNRGISNVNREGRFDKSFIGVFPSSNSPTNQANLAQTTQTEDTSWYPDSGATNHCTPNMNNPTTTHQVTRAILFTGKHQNGLYIFNPSQFQVQLPPSDVSPSVNTASLSQQHEHHVSVCSNCKIHKLPFPKASLTVYTEPLQLVVADLWGPAIHTSTNGYKYYIQFVDAYSRFTWIYMLKQKSEVLKTFTQFKAESELQLGKPIKCLQTDWGGLRTVTYSSLAETKALDINSKKFYLMAFDHMIH</sequence>
<proteinExistence type="predicted"/>
<dbReference type="InterPro" id="IPR001584">
    <property type="entry name" value="Integrase_cat-core"/>
</dbReference>
<accession>A0A803PQD4</accession>
<dbReference type="GO" id="GO:0003676">
    <property type="term" value="F:nucleic acid binding"/>
    <property type="evidence" value="ECO:0007669"/>
    <property type="project" value="InterPro"/>
</dbReference>
<feature type="compositionally biased region" description="Polar residues" evidence="1">
    <location>
        <begin position="69"/>
        <end position="80"/>
    </location>
</feature>
<keyword evidence="4" id="KW-1185">Reference proteome</keyword>
<feature type="compositionally biased region" description="Polar residues" evidence="1">
    <location>
        <begin position="18"/>
        <end position="57"/>
    </location>
</feature>
<evidence type="ECO:0000256" key="1">
    <source>
        <dbReference type="SAM" id="MobiDB-lite"/>
    </source>
</evidence>
<feature type="region of interest" description="Disordered" evidence="1">
    <location>
        <begin position="1"/>
        <end position="81"/>
    </location>
</feature>
<feature type="compositionally biased region" description="Polar residues" evidence="1">
    <location>
        <begin position="188"/>
        <end position="197"/>
    </location>
</feature>
<dbReference type="PANTHER" id="PTHR42648:SF26">
    <property type="entry name" value="INTEGRASE CATALYTIC DOMAIN-CONTAINING PROTEIN"/>
    <property type="match status" value="1"/>
</dbReference>
<name>A0A803PQD4_CANSA</name>
<feature type="region of interest" description="Disordered" evidence="1">
    <location>
        <begin position="188"/>
        <end position="208"/>
    </location>
</feature>
<evidence type="ECO:0000259" key="2">
    <source>
        <dbReference type="PROSITE" id="PS50994"/>
    </source>
</evidence>
<dbReference type="InterPro" id="IPR012337">
    <property type="entry name" value="RNaseH-like_sf"/>
</dbReference>
<dbReference type="PROSITE" id="PS50994">
    <property type="entry name" value="INTEGRASE"/>
    <property type="match status" value="1"/>
</dbReference>
<dbReference type="SUPFAM" id="SSF53098">
    <property type="entry name" value="Ribonuclease H-like"/>
    <property type="match status" value="1"/>
</dbReference>
<dbReference type="Proteomes" id="UP000596661">
    <property type="component" value="Chromosome 5"/>
</dbReference>